<evidence type="ECO:0000313" key="2">
    <source>
        <dbReference type="Proteomes" id="UP001603857"/>
    </source>
</evidence>
<dbReference type="AlphaFoldDB" id="A0ABD1L0R3"/>
<evidence type="ECO:0000313" key="1">
    <source>
        <dbReference type="EMBL" id="KAL2316655.1"/>
    </source>
</evidence>
<proteinExistence type="predicted"/>
<accession>A0ABD1L0R3</accession>
<gene>
    <name evidence="1" type="ORF">Fmac_030531</name>
</gene>
<name>A0ABD1L0R3_9FABA</name>
<keyword evidence="2" id="KW-1185">Reference proteome</keyword>
<sequence>MATTVATNALLERKGEWILVEERVQLVQGEEEGENQDVSSSLVKGIAGELVRIVKPLNEEALKPTLNITHRWCPQFSPRKKFRIWKQIKPDKTKKRPSMQYYSAYHSSTWHALFSSG</sequence>
<protein>
    <submittedName>
        <fullName evidence="1">Uncharacterized protein</fullName>
    </submittedName>
</protein>
<organism evidence="1 2">
    <name type="scientific">Flemingia macrophylla</name>
    <dbReference type="NCBI Taxonomy" id="520843"/>
    <lineage>
        <taxon>Eukaryota</taxon>
        <taxon>Viridiplantae</taxon>
        <taxon>Streptophyta</taxon>
        <taxon>Embryophyta</taxon>
        <taxon>Tracheophyta</taxon>
        <taxon>Spermatophyta</taxon>
        <taxon>Magnoliopsida</taxon>
        <taxon>eudicotyledons</taxon>
        <taxon>Gunneridae</taxon>
        <taxon>Pentapetalae</taxon>
        <taxon>rosids</taxon>
        <taxon>fabids</taxon>
        <taxon>Fabales</taxon>
        <taxon>Fabaceae</taxon>
        <taxon>Papilionoideae</taxon>
        <taxon>50 kb inversion clade</taxon>
        <taxon>NPAAA clade</taxon>
        <taxon>indigoferoid/millettioid clade</taxon>
        <taxon>Phaseoleae</taxon>
        <taxon>Flemingia</taxon>
    </lineage>
</organism>
<comment type="caution">
    <text evidence="1">The sequence shown here is derived from an EMBL/GenBank/DDBJ whole genome shotgun (WGS) entry which is preliminary data.</text>
</comment>
<reference evidence="1 2" key="1">
    <citation type="submission" date="2024-08" db="EMBL/GenBank/DDBJ databases">
        <title>Insights into the chromosomal genome structure of Flemingia macrophylla.</title>
        <authorList>
            <person name="Ding Y."/>
            <person name="Zhao Y."/>
            <person name="Bi W."/>
            <person name="Wu M."/>
            <person name="Zhao G."/>
            <person name="Gong Y."/>
            <person name="Li W."/>
            <person name="Zhang P."/>
        </authorList>
    </citation>
    <scope>NUCLEOTIDE SEQUENCE [LARGE SCALE GENOMIC DNA]</scope>
    <source>
        <strain evidence="1">DYQJB</strain>
        <tissue evidence="1">Leaf</tissue>
    </source>
</reference>
<dbReference type="Proteomes" id="UP001603857">
    <property type="component" value="Unassembled WGS sequence"/>
</dbReference>
<dbReference type="EMBL" id="JBGMDY010000011">
    <property type="protein sequence ID" value="KAL2316655.1"/>
    <property type="molecule type" value="Genomic_DNA"/>
</dbReference>